<dbReference type="InterPro" id="IPR011050">
    <property type="entry name" value="Pectin_lyase_fold/virulence"/>
</dbReference>
<dbReference type="GO" id="GO:0046872">
    <property type="term" value="F:metal ion binding"/>
    <property type="evidence" value="ECO:0007669"/>
    <property type="project" value="UniProtKB-KW"/>
</dbReference>
<dbReference type="EMBL" id="FQZX01000003">
    <property type="protein sequence ID" value="SHK59449.1"/>
    <property type="molecule type" value="Genomic_DNA"/>
</dbReference>
<feature type="region of interest" description="Disordered" evidence="3">
    <location>
        <begin position="100"/>
        <end position="149"/>
    </location>
</feature>
<reference evidence="6" key="1">
    <citation type="submission" date="2016-11" db="EMBL/GenBank/DDBJ databases">
        <authorList>
            <person name="Varghese N."/>
            <person name="Submissions S."/>
        </authorList>
    </citation>
    <scope>NUCLEOTIDE SEQUENCE [LARGE SCALE GENOMIC DNA]</scope>
    <source>
        <strain evidence="6">DSM 16478</strain>
    </source>
</reference>
<dbReference type="InterPro" id="IPR012334">
    <property type="entry name" value="Pectin_lyas_fold"/>
</dbReference>
<dbReference type="PROSITE" id="PS51257">
    <property type="entry name" value="PROKAR_LIPOPROTEIN"/>
    <property type="match status" value="1"/>
</dbReference>
<dbReference type="RefSeq" id="WP_073246300.1">
    <property type="nucleotide sequence ID" value="NZ_FQZX01000003.1"/>
</dbReference>
<organism evidence="5 6">
    <name type="scientific">Maribacter aquivivus</name>
    <dbReference type="NCBI Taxonomy" id="228958"/>
    <lineage>
        <taxon>Bacteria</taxon>
        <taxon>Pseudomonadati</taxon>
        <taxon>Bacteroidota</taxon>
        <taxon>Flavobacteriia</taxon>
        <taxon>Flavobacteriales</taxon>
        <taxon>Flavobacteriaceae</taxon>
        <taxon>Maribacter</taxon>
    </lineage>
</organism>
<keyword evidence="6" id="KW-1185">Reference proteome</keyword>
<evidence type="ECO:0000256" key="3">
    <source>
        <dbReference type="SAM" id="MobiDB-lite"/>
    </source>
</evidence>
<keyword evidence="4" id="KW-0732">Signal</keyword>
<sequence length="659" mass="73001">MSKFIRFSTKLTLSVFATLFLFSCSKDADLLSEYVITTDDTQFENALLINDSFYMAEGQTTILMDVLNNDNVSSNSNITIIETSSPINGFVTINDDNTLTYKIGDDTSPEETTPEETTPEETTPEETTPEETTPEETTPEETTPAPEEDTFTYTAEVVNEETGERTEEQATVTISVNDNGPVKAFPSAYGGGSNATGGRGKALAIINTLDRNKALTYFPAENGKDEYYEGGLFPAMQNENVGYIVFNISGNIELGVGGTQAQFGYDGMYGVNNKTIFGQSAPQGGITLTGGSFRLDGRHGDNENLIFRYLRSRPIYDKDGIKRNIDGIADDDSYTWAFLFYGGKNIMLSNCSASFSYDKLVGAYIDEIVVAEGNGINNLTIQNCLLADGHTNVAIGVNSNKPNNPENFVDNVSFNNNAIIGGNRTPNISYNGNAEVINNLIYDSPSKMMNTYYQLNLNHIGNWHGRPASNSTVSHAHQELGLNKYPVIFTEGNSYEGFNYYSNANSDNTSIWVDFYKRENKLSDSFFTNSKHAHNNIPNQLTPNTAQQTYNEMIVDRNIGANKFLDNSGEVQVFLDSNDSKLLDIVANRTEKTWHQVSEWILPNIPSNSRPNSYDSDNDGMADAWEIRTFGNLNQSYKGDFDGDGYENIEEYMNQVDSK</sequence>
<evidence type="ECO:0000313" key="5">
    <source>
        <dbReference type="EMBL" id="SHK59449.1"/>
    </source>
</evidence>
<dbReference type="Proteomes" id="UP000184314">
    <property type="component" value="Unassembled WGS sequence"/>
</dbReference>
<dbReference type="OrthoDB" id="8737820at2"/>
<protein>
    <recommendedName>
        <fullName evidence="7">Pectate lyase C</fullName>
    </recommendedName>
</protein>
<evidence type="ECO:0008006" key="7">
    <source>
        <dbReference type="Google" id="ProtNLM"/>
    </source>
</evidence>
<accession>A0A1M6TRC3</accession>
<feature type="chain" id="PRO_5012906754" description="Pectate lyase C" evidence="4">
    <location>
        <begin position="29"/>
        <end position="659"/>
    </location>
</feature>
<keyword evidence="1" id="KW-0479">Metal-binding</keyword>
<dbReference type="AlphaFoldDB" id="A0A1M6TRC3"/>
<evidence type="ECO:0000256" key="2">
    <source>
        <dbReference type="ARBA" id="ARBA00023180"/>
    </source>
</evidence>
<evidence type="ECO:0000256" key="1">
    <source>
        <dbReference type="ARBA" id="ARBA00022723"/>
    </source>
</evidence>
<gene>
    <name evidence="5" type="ORF">SAMN04488007_3329</name>
</gene>
<dbReference type="SUPFAM" id="SSF51126">
    <property type="entry name" value="Pectin lyase-like"/>
    <property type="match status" value="1"/>
</dbReference>
<dbReference type="STRING" id="228958.SAMN04488007_3329"/>
<feature type="compositionally biased region" description="Acidic residues" evidence="3">
    <location>
        <begin position="107"/>
        <end position="139"/>
    </location>
</feature>
<dbReference type="Gene3D" id="2.160.20.10">
    <property type="entry name" value="Single-stranded right-handed beta-helix, Pectin lyase-like"/>
    <property type="match status" value="1"/>
</dbReference>
<keyword evidence="2" id="KW-0325">Glycoprotein</keyword>
<evidence type="ECO:0000313" key="6">
    <source>
        <dbReference type="Proteomes" id="UP000184314"/>
    </source>
</evidence>
<dbReference type="PANTHER" id="PTHR42970:SF1">
    <property type="entry name" value="PECTATE LYASE C-RELATED"/>
    <property type="match status" value="1"/>
</dbReference>
<proteinExistence type="predicted"/>
<dbReference type="PANTHER" id="PTHR42970">
    <property type="entry name" value="PECTATE LYASE C-RELATED"/>
    <property type="match status" value="1"/>
</dbReference>
<evidence type="ECO:0000256" key="4">
    <source>
        <dbReference type="SAM" id="SignalP"/>
    </source>
</evidence>
<dbReference type="InterPro" id="IPR052063">
    <property type="entry name" value="Polysaccharide_Lyase_1"/>
</dbReference>
<feature type="signal peptide" evidence="4">
    <location>
        <begin position="1"/>
        <end position="28"/>
    </location>
</feature>
<name>A0A1M6TRC3_9FLAO</name>